<dbReference type="WBParaSite" id="nRc.2.0.1.t34168-RA">
    <property type="protein sequence ID" value="nRc.2.0.1.t34168-RA"/>
    <property type="gene ID" value="nRc.2.0.1.g34168"/>
</dbReference>
<dbReference type="InterPro" id="IPR029321">
    <property type="entry name" value="INTS2"/>
</dbReference>
<accession>A0A915K753</accession>
<dbReference type="Proteomes" id="UP000887565">
    <property type="component" value="Unplaced"/>
</dbReference>
<protein>
    <submittedName>
        <fullName evidence="2">Uncharacterized protein</fullName>
    </submittedName>
</protein>
<proteinExistence type="predicted"/>
<organism evidence="1 2">
    <name type="scientific">Romanomermis culicivorax</name>
    <name type="common">Nematode worm</name>
    <dbReference type="NCBI Taxonomy" id="13658"/>
    <lineage>
        <taxon>Eukaryota</taxon>
        <taxon>Metazoa</taxon>
        <taxon>Ecdysozoa</taxon>
        <taxon>Nematoda</taxon>
        <taxon>Enoplea</taxon>
        <taxon>Dorylaimia</taxon>
        <taxon>Mermithida</taxon>
        <taxon>Mermithoidea</taxon>
        <taxon>Mermithidae</taxon>
        <taxon>Romanomermis</taxon>
    </lineage>
</organism>
<dbReference type="Pfam" id="PF14750">
    <property type="entry name" value="INTS2"/>
    <property type="match status" value="1"/>
</dbReference>
<dbReference type="PANTHER" id="PTHR28608">
    <property type="entry name" value="INTEGRATOR COMPLEX SUBUNIT 2"/>
    <property type="match status" value="1"/>
</dbReference>
<reference evidence="2" key="1">
    <citation type="submission" date="2022-11" db="UniProtKB">
        <authorList>
            <consortium name="WormBaseParasite"/>
        </authorList>
    </citation>
    <scope>IDENTIFICATION</scope>
</reference>
<dbReference type="PANTHER" id="PTHR28608:SF1">
    <property type="entry name" value="INTEGRATOR COMPLEX SUBUNIT 2"/>
    <property type="match status" value="1"/>
</dbReference>
<dbReference type="GO" id="GO:0034472">
    <property type="term" value="P:snRNA 3'-end processing"/>
    <property type="evidence" value="ECO:0007669"/>
    <property type="project" value="TreeGrafter"/>
</dbReference>
<evidence type="ECO:0000313" key="1">
    <source>
        <dbReference type="Proteomes" id="UP000887565"/>
    </source>
</evidence>
<dbReference type="GO" id="GO:0032039">
    <property type="term" value="C:integrator complex"/>
    <property type="evidence" value="ECO:0007669"/>
    <property type="project" value="InterPro"/>
</dbReference>
<sequence>MVHALLEAYVTISVKLNEQCGSILDDKDISEFFGEKVNVFEEKFIACRILLFYYALFYEECLITNSKTLDKNRTYLKSIAKIFENIPIYYYYTYVESHVTDFLAIYGSFIRLITNQFPHVFLNDISIEQLVSSCDGIWLENFDDKSAVNILTACNNDDGNSNKSLNRILFNEKFYLNDNFNELLNIFCCKIPEIFGIDFDEGKKENLITAAQNLSLIDTYGKLFDRLEKIHPLKLYVLTIKYLLPSKNNSFYRKLTYDDLCED</sequence>
<evidence type="ECO:0000313" key="2">
    <source>
        <dbReference type="WBParaSite" id="nRc.2.0.1.t34168-RA"/>
    </source>
</evidence>
<keyword evidence="1" id="KW-1185">Reference proteome</keyword>
<name>A0A915K753_ROMCU</name>
<dbReference type="AlphaFoldDB" id="A0A915K753"/>